<evidence type="ECO:0000256" key="2">
    <source>
        <dbReference type="ARBA" id="ARBA00022801"/>
    </source>
</evidence>
<dbReference type="Proteomes" id="UP000095766">
    <property type="component" value="Unassembled WGS sequence"/>
</dbReference>
<evidence type="ECO:0000259" key="6">
    <source>
        <dbReference type="Pfam" id="PF00884"/>
    </source>
</evidence>
<dbReference type="InterPro" id="IPR017850">
    <property type="entry name" value="Alkaline_phosphatase_core_sf"/>
</dbReference>
<dbReference type="PANTHER" id="PTHR42693:SF53">
    <property type="entry name" value="ENDO-4-O-SULFATASE"/>
    <property type="match status" value="1"/>
</dbReference>
<evidence type="ECO:0000256" key="1">
    <source>
        <dbReference type="ARBA" id="ARBA00008779"/>
    </source>
</evidence>
<accession>A0A174S542</accession>
<name>A0A174S542_BACUN</name>
<evidence type="ECO:0000256" key="4">
    <source>
        <dbReference type="SAM" id="MobiDB-lite"/>
    </source>
</evidence>
<dbReference type="Gene3D" id="3.40.720.10">
    <property type="entry name" value="Alkaline Phosphatase, subunit A"/>
    <property type="match status" value="1"/>
</dbReference>
<dbReference type="GO" id="GO:0047753">
    <property type="term" value="F:choline-sulfatase activity"/>
    <property type="evidence" value="ECO:0007669"/>
    <property type="project" value="UniProtKB-EC"/>
</dbReference>
<protein>
    <submittedName>
        <fullName evidence="7">Sulfatase</fullName>
        <ecNumber evidence="7">3.1.6.6</ecNumber>
    </submittedName>
</protein>
<comment type="similarity">
    <text evidence="1">Belongs to the sulfatase family.</text>
</comment>
<sequence>MITFRKFDFCRRLSVVATGTFVLVVHAACSDRPGLSDSSVTPNLPEQPDVPESPTTPPNVVLILTDQQSYNTISAHASQFPGAVYASTPHIDRLVNSGVSFTRAYCANAVSVPSRFSLFTGVYGARYGVRRNSDEPAEKPIREVQQTHALGKLFREAGYETLYGGKVHLPYSSKKVGASSKFQAPDAYGFDTYYTKNEREGLASCAAEIISNKARALDALGDEEPYQPFLLVASFLNPHDICVESQANVSPDVPEDPKEPEKSATIREIRQRMASFDQEEFFTCIAPQLPDNKQKTAGYPNTKCSKKRFLDYPDNYWRQYRWVYGQLVSLVDSHIGKILDALDAHPKLKENTLVVFTSDHGEMQGAHGAVTKSLPFEECQRVPFIFAGRGVGRARCHDMPVCNGVDLLPTLCELAGIEVPDKLDGISLASVVKGEEPSAELVSRRYVYSESETFVSVWNEEYKLSYFDLDGEHSLLVNLKKDAGEMENVASDEASVVERMKKELLLRN</sequence>
<keyword evidence="2 7" id="KW-0378">Hydrolase</keyword>
<proteinExistence type="inferred from homology"/>
<dbReference type="EMBL" id="CZAO01000012">
    <property type="protein sequence ID" value="CUP91067.1"/>
    <property type="molecule type" value="Genomic_DNA"/>
</dbReference>
<dbReference type="EC" id="3.1.6.6" evidence="7"/>
<dbReference type="InterPro" id="IPR050738">
    <property type="entry name" value="Sulfatase"/>
</dbReference>
<dbReference type="InterPro" id="IPR000917">
    <property type="entry name" value="Sulfatase_N"/>
</dbReference>
<feature type="modified residue" description="3-oxoalanine (Ser)" evidence="3">
    <location>
        <position position="111"/>
    </location>
</feature>
<dbReference type="SUPFAM" id="SSF53649">
    <property type="entry name" value="Alkaline phosphatase-like"/>
    <property type="match status" value="1"/>
</dbReference>
<gene>
    <name evidence="7" type="primary">betC_2</name>
    <name evidence="7" type="ORF">ERS852510_02640</name>
</gene>
<dbReference type="Pfam" id="PF00884">
    <property type="entry name" value="Sulfatase"/>
    <property type="match status" value="1"/>
</dbReference>
<evidence type="ECO:0000256" key="3">
    <source>
        <dbReference type="PIRSR" id="PIRSR600917-52"/>
    </source>
</evidence>
<feature type="domain" description="Sulfatase N-terminal" evidence="6">
    <location>
        <begin position="58"/>
        <end position="417"/>
    </location>
</feature>
<evidence type="ECO:0000313" key="8">
    <source>
        <dbReference type="Proteomes" id="UP000095766"/>
    </source>
</evidence>
<dbReference type="AlphaFoldDB" id="A0A174S542"/>
<organism evidence="7 8">
    <name type="scientific">Bacteroides uniformis</name>
    <dbReference type="NCBI Taxonomy" id="820"/>
    <lineage>
        <taxon>Bacteria</taxon>
        <taxon>Pseudomonadati</taxon>
        <taxon>Bacteroidota</taxon>
        <taxon>Bacteroidia</taxon>
        <taxon>Bacteroidales</taxon>
        <taxon>Bacteroidaceae</taxon>
        <taxon>Bacteroides</taxon>
    </lineage>
</organism>
<keyword evidence="5" id="KW-0732">Signal</keyword>
<feature type="signal peptide" evidence="5">
    <location>
        <begin position="1"/>
        <end position="27"/>
    </location>
</feature>
<evidence type="ECO:0000313" key="7">
    <source>
        <dbReference type="EMBL" id="CUP91067.1"/>
    </source>
</evidence>
<dbReference type="PANTHER" id="PTHR42693">
    <property type="entry name" value="ARYLSULFATASE FAMILY MEMBER"/>
    <property type="match status" value="1"/>
</dbReference>
<comment type="PTM">
    <text evidence="3">The conversion to 3-oxoalanine (also known as C-formylglycine, FGly), of a serine or cysteine residue in prokaryotes and of a cysteine residue in eukaryotes, is critical for catalytic activity.</text>
</comment>
<evidence type="ECO:0000256" key="5">
    <source>
        <dbReference type="SAM" id="SignalP"/>
    </source>
</evidence>
<reference evidence="7 8" key="1">
    <citation type="submission" date="2015-09" db="EMBL/GenBank/DDBJ databases">
        <authorList>
            <consortium name="Pathogen Informatics"/>
        </authorList>
    </citation>
    <scope>NUCLEOTIDE SEQUENCE [LARGE SCALE GENOMIC DNA]</scope>
    <source>
        <strain evidence="7 8">2789STDY5834898</strain>
    </source>
</reference>
<feature type="region of interest" description="Disordered" evidence="4">
    <location>
        <begin position="32"/>
        <end position="57"/>
    </location>
</feature>
<dbReference type="RefSeq" id="WP_057253610.1">
    <property type="nucleotide sequence ID" value="NZ_CZAO01000012.1"/>
</dbReference>
<dbReference type="GO" id="GO:0004065">
    <property type="term" value="F:arylsulfatase activity"/>
    <property type="evidence" value="ECO:0007669"/>
    <property type="project" value="TreeGrafter"/>
</dbReference>
<feature type="chain" id="PRO_5008032524" evidence="5">
    <location>
        <begin position="28"/>
        <end position="508"/>
    </location>
</feature>